<organism evidence="5">
    <name type="scientific">mine drainage metagenome</name>
    <dbReference type="NCBI Taxonomy" id="410659"/>
    <lineage>
        <taxon>unclassified sequences</taxon>
        <taxon>metagenomes</taxon>
        <taxon>ecological metagenomes</taxon>
    </lineage>
</organism>
<feature type="domain" description="HTH arsR-type" evidence="4">
    <location>
        <begin position="39"/>
        <end position="133"/>
    </location>
</feature>
<dbReference type="SUPFAM" id="SSF46785">
    <property type="entry name" value="Winged helix' DNA-binding domain"/>
    <property type="match status" value="1"/>
</dbReference>
<gene>
    <name evidence="5" type="ORF">B1B_16131</name>
</gene>
<dbReference type="InterPro" id="IPR001845">
    <property type="entry name" value="HTH_ArsR_DNA-bd_dom"/>
</dbReference>
<evidence type="ECO:0000256" key="3">
    <source>
        <dbReference type="ARBA" id="ARBA00023163"/>
    </source>
</evidence>
<evidence type="ECO:0000256" key="1">
    <source>
        <dbReference type="ARBA" id="ARBA00023015"/>
    </source>
</evidence>
<evidence type="ECO:0000313" key="5">
    <source>
        <dbReference type="EMBL" id="EQD37510.1"/>
    </source>
</evidence>
<dbReference type="GO" id="GO:0003700">
    <property type="term" value="F:DNA-binding transcription factor activity"/>
    <property type="evidence" value="ECO:0007669"/>
    <property type="project" value="InterPro"/>
</dbReference>
<keyword evidence="2" id="KW-0238">DNA-binding</keyword>
<keyword evidence="3" id="KW-0804">Transcription</keyword>
<dbReference type="PROSITE" id="PS50987">
    <property type="entry name" value="HTH_ARSR_2"/>
    <property type="match status" value="1"/>
</dbReference>
<dbReference type="InterPro" id="IPR036390">
    <property type="entry name" value="WH_DNA-bd_sf"/>
</dbReference>
<dbReference type="Pfam" id="PF01022">
    <property type="entry name" value="HTH_5"/>
    <property type="match status" value="1"/>
</dbReference>
<dbReference type="AlphaFoldDB" id="T1A6M7"/>
<comment type="caution">
    <text evidence="5">The sequence shown here is derived from an EMBL/GenBank/DDBJ whole genome shotgun (WGS) entry which is preliminary data.</text>
</comment>
<evidence type="ECO:0000256" key="2">
    <source>
        <dbReference type="ARBA" id="ARBA00023125"/>
    </source>
</evidence>
<dbReference type="GO" id="GO:0003677">
    <property type="term" value="F:DNA binding"/>
    <property type="evidence" value="ECO:0007669"/>
    <property type="project" value="UniProtKB-KW"/>
</dbReference>
<dbReference type="InterPro" id="IPR011991">
    <property type="entry name" value="ArsR-like_HTH"/>
</dbReference>
<dbReference type="NCBIfam" id="NF033788">
    <property type="entry name" value="HTH_metalloreg"/>
    <property type="match status" value="1"/>
</dbReference>
<dbReference type="EMBL" id="AUZY01010723">
    <property type="protein sequence ID" value="EQD37510.1"/>
    <property type="molecule type" value="Genomic_DNA"/>
</dbReference>
<reference evidence="5" key="1">
    <citation type="submission" date="2013-08" db="EMBL/GenBank/DDBJ databases">
        <authorList>
            <person name="Mendez C."/>
            <person name="Richter M."/>
            <person name="Ferrer M."/>
            <person name="Sanchez J."/>
        </authorList>
    </citation>
    <scope>NUCLEOTIDE SEQUENCE</scope>
</reference>
<name>T1A6M7_9ZZZZ</name>
<keyword evidence="1" id="KW-0805">Transcription regulation</keyword>
<dbReference type="PANTHER" id="PTHR43132:SF6">
    <property type="entry name" value="HTH-TYPE TRANSCRIPTIONAL REPRESSOR CZRA"/>
    <property type="match status" value="1"/>
</dbReference>
<evidence type="ECO:0000259" key="4">
    <source>
        <dbReference type="PROSITE" id="PS50987"/>
    </source>
</evidence>
<dbReference type="PRINTS" id="PR00778">
    <property type="entry name" value="HTHARSR"/>
</dbReference>
<reference evidence="5" key="2">
    <citation type="journal article" date="2014" name="ISME J.">
        <title>Microbial stratification in low pH oxic and suboxic macroscopic growths along an acid mine drainage.</title>
        <authorList>
            <person name="Mendez-Garcia C."/>
            <person name="Mesa V."/>
            <person name="Sprenger R.R."/>
            <person name="Richter M."/>
            <person name="Diez M.S."/>
            <person name="Solano J."/>
            <person name="Bargiela R."/>
            <person name="Golyshina O.V."/>
            <person name="Manteca A."/>
            <person name="Ramos J.L."/>
            <person name="Gallego J.R."/>
            <person name="Llorente I."/>
            <person name="Martins Dos Santos V.A."/>
            <person name="Jensen O.N."/>
            <person name="Pelaez A.I."/>
            <person name="Sanchez J."/>
            <person name="Ferrer M."/>
        </authorList>
    </citation>
    <scope>NUCLEOTIDE SEQUENCE</scope>
</reference>
<dbReference type="PANTHER" id="PTHR43132">
    <property type="entry name" value="ARSENICAL RESISTANCE OPERON REPRESSOR ARSR-RELATED"/>
    <property type="match status" value="1"/>
</dbReference>
<sequence>MISSDNANKAVERLVDLGICTVEAINNAKTEAEKLMTPAYEARLRHLEKYLGAIAGSTRLRIIYLLSIREMCVCELESALKLSQSTTSHHLSVLEQTGILQRKRRSRRVFYILNRHRLTNDLVDILKGPGEDDI</sequence>
<protein>
    <submittedName>
        <fullName evidence="5">Bacterial regulatory protein, ArsR domain protein</fullName>
    </submittedName>
</protein>
<dbReference type="Gene3D" id="1.10.10.10">
    <property type="entry name" value="Winged helix-like DNA-binding domain superfamily/Winged helix DNA-binding domain"/>
    <property type="match status" value="1"/>
</dbReference>
<dbReference type="CDD" id="cd00090">
    <property type="entry name" value="HTH_ARSR"/>
    <property type="match status" value="1"/>
</dbReference>
<dbReference type="InterPro" id="IPR036388">
    <property type="entry name" value="WH-like_DNA-bd_sf"/>
</dbReference>
<proteinExistence type="predicted"/>
<dbReference type="SMART" id="SM00418">
    <property type="entry name" value="HTH_ARSR"/>
    <property type="match status" value="1"/>
</dbReference>
<dbReference type="InterPro" id="IPR051011">
    <property type="entry name" value="Metal_resp_trans_reg"/>
</dbReference>
<accession>T1A6M7</accession>